<dbReference type="Proteomes" id="UP000255423">
    <property type="component" value="Unassembled WGS sequence"/>
</dbReference>
<feature type="signal peptide" evidence="1">
    <location>
        <begin position="1"/>
        <end position="20"/>
    </location>
</feature>
<accession>A0A380S589</accession>
<feature type="chain" id="PRO_5017012200" evidence="1">
    <location>
        <begin position="21"/>
        <end position="140"/>
    </location>
</feature>
<protein>
    <submittedName>
        <fullName evidence="2">Uncharacterized protein</fullName>
    </submittedName>
</protein>
<keyword evidence="1" id="KW-0732">Signal</keyword>
<sequence length="140" mass="15866">MYKSIIAFFLLLLFTTSTFAKENSSNADIDLTRMSSTMVYSMVYQMVTDPQKYVGKRIKMKGAFSSYFDEEANQRFFGCVIKDALACCSQGLAFELAKPRKFPSEYPSEGTSITIIGTFEFEKVEDGIGFPIIKDAKMFR</sequence>
<dbReference type="EMBL" id="UHJL01000002">
    <property type="protein sequence ID" value="SUQ24387.1"/>
    <property type="molecule type" value="Genomic_DNA"/>
</dbReference>
<name>A0A380S589_FIBSU</name>
<proteinExistence type="predicted"/>
<gene>
    <name evidence="2" type="ORF">SAMN05661053_1787</name>
</gene>
<dbReference type="AlphaFoldDB" id="A0A380S589"/>
<organism evidence="2 3">
    <name type="scientific">Fibrobacter succinogenes</name>
    <name type="common">Bacteroides succinogenes</name>
    <dbReference type="NCBI Taxonomy" id="833"/>
    <lineage>
        <taxon>Bacteria</taxon>
        <taxon>Pseudomonadati</taxon>
        <taxon>Fibrobacterota</taxon>
        <taxon>Fibrobacteria</taxon>
        <taxon>Fibrobacterales</taxon>
        <taxon>Fibrobacteraceae</taxon>
        <taxon>Fibrobacter</taxon>
    </lineage>
</organism>
<evidence type="ECO:0000256" key="1">
    <source>
        <dbReference type="SAM" id="SignalP"/>
    </source>
</evidence>
<evidence type="ECO:0000313" key="3">
    <source>
        <dbReference type="Proteomes" id="UP000255423"/>
    </source>
</evidence>
<dbReference type="RefSeq" id="WP_109572895.1">
    <property type="nucleotide sequence ID" value="NZ_UHJL01000002.1"/>
</dbReference>
<evidence type="ECO:0000313" key="2">
    <source>
        <dbReference type="EMBL" id="SUQ24387.1"/>
    </source>
</evidence>
<reference evidence="2 3" key="1">
    <citation type="submission" date="2017-08" db="EMBL/GenBank/DDBJ databases">
        <authorList>
            <person name="de Groot N.N."/>
        </authorList>
    </citation>
    <scope>NUCLEOTIDE SEQUENCE [LARGE SCALE GENOMIC DNA]</scope>
    <source>
        <strain evidence="2 3">HM2</strain>
    </source>
</reference>